<dbReference type="PROSITE" id="PS50929">
    <property type="entry name" value="ABC_TM1F"/>
    <property type="match status" value="2"/>
</dbReference>
<keyword evidence="6" id="KW-0067">ATP-binding</keyword>
<evidence type="ECO:0000256" key="8">
    <source>
        <dbReference type="ARBA" id="ARBA00023136"/>
    </source>
</evidence>
<dbReference type="Proteomes" id="UP001234989">
    <property type="component" value="Chromosome 12"/>
</dbReference>
<evidence type="ECO:0000256" key="5">
    <source>
        <dbReference type="ARBA" id="ARBA00022741"/>
    </source>
</evidence>
<dbReference type="AlphaFoldDB" id="A0AAF0V684"/>
<reference evidence="13" key="1">
    <citation type="submission" date="2023-08" db="EMBL/GenBank/DDBJ databases">
        <title>A de novo genome assembly of Solanum verrucosum Schlechtendal, a Mexican diploid species geographically isolated from the other diploid A-genome species in potato relatives.</title>
        <authorList>
            <person name="Hosaka K."/>
        </authorList>
    </citation>
    <scope>NUCLEOTIDE SEQUENCE</scope>
    <source>
        <tissue evidence="13">Young leaves</tissue>
    </source>
</reference>
<evidence type="ECO:0000256" key="4">
    <source>
        <dbReference type="ARBA" id="ARBA00022737"/>
    </source>
</evidence>
<dbReference type="Pfam" id="PF00005">
    <property type="entry name" value="ABC_tran"/>
    <property type="match status" value="2"/>
</dbReference>
<evidence type="ECO:0000256" key="3">
    <source>
        <dbReference type="ARBA" id="ARBA00022692"/>
    </source>
</evidence>
<dbReference type="PROSITE" id="PS00211">
    <property type="entry name" value="ABC_TRANSPORTER_1"/>
    <property type="match status" value="1"/>
</dbReference>
<keyword evidence="2" id="KW-0813">Transport</keyword>
<dbReference type="GO" id="GO:0005524">
    <property type="term" value="F:ATP binding"/>
    <property type="evidence" value="ECO:0007669"/>
    <property type="project" value="UniProtKB-KW"/>
</dbReference>
<dbReference type="SUPFAM" id="SSF52540">
    <property type="entry name" value="P-loop containing nucleoside triphosphate hydrolases"/>
    <property type="match status" value="2"/>
</dbReference>
<dbReference type="Gene3D" id="1.20.1560.10">
    <property type="entry name" value="ABC transporter type 1, transmembrane domain"/>
    <property type="match status" value="3"/>
</dbReference>
<dbReference type="InterPro" id="IPR011527">
    <property type="entry name" value="ABC1_TM_dom"/>
</dbReference>
<feature type="transmembrane region" description="Helical" evidence="10">
    <location>
        <begin position="771"/>
        <end position="789"/>
    </location>
</feature>
<dbReference type="CDD" id="cd18578">
    <property type="entry name" value="ABC_6TM_Pgp_ABCB1_D2_like"/>
    <property type="match status" value="1"/>
</dbReference>
<sequence>MTIFMHADGVDILLMTLGFLGAVGDGASFPVMLIAIAKLMNIIGGLNTSNVLNFRHNINENVMLLIYLACAKWIACFLEGFCWTRTAERQASRLRIRYLKAVLRQDVGYFDLHVASTAKVIASVSGDSLVIQDCISEKERINFYWCIRGRILDDLEADINSISNGIFVDDTKTVYSFVGERKSIEDYCVALEGCVELGVKQGLAKGLFIGSNGFGFAIRALMSYYGSRLVMYNGAHGGNVFMVTHAISLGGISLSSGLSNIKDFAEAKVANERVMEIIKRVPKIDSENMEGQTLDKMTGEIEFKHIEFAYPSRPESIVLKDFNLKIPRGKTVALVGGSGSGKSTVIALLQRFYDPLAGEILLDEVVINRLQPKWLRSQMGLVSQEPALFATTIKENILFGKEDASMEQVIEAAKASNAHNFICQLPQGYYTKRSEHISFHLGVVCLDHFLFDSFAINLLGSFAFDFVACENCWGERYTNVWGAETEKQRIAIARAIIKSPRILLLDEATSALDTASERVVQEALDNASIGRTTIIVAHRLSTIRNADLIALVENGQVKEIGSHYELIKNQENRLYASLVRLQQTEKPAGATIVSVQQSANRDDSKHTSIPSFLIEAKSTVKNAAVPSTSGEGSFKRLLAMNLPEWKQATLGCIGAILVGGVQPVYSFVMGAMISVYFSPSHDEIKKKTKIYTLAFLGMTFITLVLNVLQHYNFAVMGERLTKRVRERMLSKILTFEVGWYDKEQNSTAAICSKLADEASVVRSLVGDRMSLFIQTIAGMTIACMVGLVIAWRMSLVLFTVQPVIILCLYCKRVLLKSMSEKSIKAQEESSKLAAEAVTNLRTVTAFSSQARILHMLKEAQEGPLRESIRQSWFAGIVLGTTNSLQSCTWALFFWYGGYLLAEGNIGAQALFQTFVLLSSNGLVIADLGTMTKDLARGTDAVSSVFATLDRYSLIEPEDSDGYKPKKITGHIEMCEVDFAYPARPNVIIFKGFSITIDAGKSTALVGQSGSGKSTIIGLIERFYDPLSGVINIDGRDIRSYHLKSLRKHIALVSQEPTLFSGTIRENIAYGVLASEEVDESEIIEAAKAANVHSFVSALKDGYDTWCGDRGLHLSGGQKQRIAIARAILKNPGVLLLDEATSALDSQSEKLVQDALERVMVRRTSVVVAHRLCTIQNCDAIVVLDKGKVVEKGTHSSLLDNRPCGVYYSLVRSVNHHP</sequence>
<dbReference type="InterPro" id="IPR003439">
    <property type="entry name" value="ABC_transporter-like_ATP-bd"/>
</dbReference>
<dbReference type="InterPro" id="IPR017871">
    <property type="entry name" value="ABC_transporter-like_CS"/>
</dbReference>
<keyword evidence="4" id="KW-0677">Repeat</keyword>
<feature type="domain" description="ABC transporter" evidence="11">
    <location>
        <begin position="971"/>
        <end position="1210"/>
    </location>
</feature>
<proteinExistence type="inferred from homology"/>
<keyword evidence="14" id="KW-1185">Reference proteome</keyword>
<dbReference type="GO" id="GO:0140359">
    <property type="term" value="F:ABC-type transporter activity"/>
    <property type="evidence" value="ECO:0007669"/>
    <property type="project" value="InterPro"/>
</dbReference>
<dbReference type="Pfam" id="PF00664">
    <property type="entry name" value="ABC_membrane"/>
    <property type="match status" value="2"/>
</dbReference>
<feature type="transmembrane region" description="Helical" evidence="10">
    <location>
        <begin position="690"/>
        <end position="708"/>
    </location>
</feature>
<feature type="domain" description="ABC transporter" evidence="11">
    <location>
        <begin position="301"/>
        <end position="579"/>
    </location>
</feature>
<dbReference type="PROSITE" id="PS50893">
    <property type="entry name" value="ABC_TRANSPORTER_2"/>
    <property type="match status" value="2"/>
</dbReference>
<name>A0AAF0V684_SOLVR</name>
<feature type="transmembrane region" description="Helical" evidence="10">
    <location>
        <begin position="650"/>
        <end position="678"/>
    </location>
</feature>
<dbReference type="EMBL" id="CP133623">
    <property type="protein sequence ID" value="WMV57478.1"/>
    <property type="molecule type" value="Genomic_DNA"/>
</dbReference>
<dbReference type="SUPFAM" id="SSF90123">
    <property type="entry name" value="ABC transporter transmembrane region"/>
    <property type="match status" value="2"/>
</dbReference>
<dbReference type="FunFam" id="3.40.50.300:FF:000205">
    <property type="entry name" value="ABC transporter B family member 4"/>
    <property type="match status" value="1"/>
</dbReference>
<dbReference type="InterPro" id="IPR027417">
    <property type="entry name" value="P-loop_NTPase"/>
</dbReference>
<evidence type="ECO:0000256" key="9">
    <source>
        <dbReference type="ARBA" id="ARBA00023180"/>
    </source>
</evidence>
<keyword evidence="9" id="KW-0325">Glycoprotein</keyword>
<feature type="domain" description="ABC transmembrane type-1" evidence="12">
    <location>
        <begin position="17"/>
        <end position="137"/>
    </location>
</feature>
<evidence type="ECO:0000256" key="10">
    <source>
        <dbReference type="SAM" id="Phobius"/>
    </source>
</evidence>
<comment type="similarity">
    <text evidence="1">Belongs to the ABC transporter superfamily. ABCB family. Multidrug resistance exporter (TC 3.A.1.201) subfamily.</text>
</comment>
<dbReference type="PANTHER" id="PTHR45136">
    <property type="entry name" value="ABC TRANSPORTER DOMAIN-CONTAINING PROTEIN"/>
    <property type="match status" value="1"/>
</dbReference>
<gene>
    <name evidence="13" type="ORF">MTR67_050863</name>
</gene>
<dbReference type="InterPro" id="IPR003593">
    <property type="entry name" value="AAA+_ATPase"/>
</dbReference>
<keyword evidence="7 10" id="KW-1133">Transmembrane helix</keyword>
<protein>
    <submittedName>
        <fullName evidence="13">Uncharacterized protein</fullName>
    </submittedName>
</protein>
<evidence type="ECO:0000259" key="11">
    <source>
        <dbReference type="PROSITE" id="PS50893"/>
    </source>
</evidence>
<keyword evidence="8 10" id="KW-0472">Membrane</keyword>
<accession>A0AAF0V684</accession>
<dbReference type="CDD" id="cd03249">
    <property type="entry name" value="ABC_MTABC3_MDL1_MDL2"/>
    <property type="match status" value="2"/>
</dbReference>
<keyword evidence="5" id="KW-0547">Nucleotide-binding</keyword>
<dbReference type="GO" id="GO:0016020">
    <property type="term" value="C:membrane"/>
    <property type="evidence" value="ECO:0007669"/>
    <property type="project" value="InterPro"/>
</dbReference>
<keyword evidence="3 10" id="KW-0812">Transmembrane</keyword>
<evidence type="ECO:0000256" key="1">
    <source>
        <dbReference type="ARBA" id="ARBA00007577"/>
    </source>
</evidence>
<evidence type="ECO:0000256" key="2">
    <source>
        <dbReference type="ARBA" id="ARBA00022448"/>
    </source>
</evidence>
<organism evidence="13 14">
    <name type="scientific">Solanum verrucosum</name>
    <dbReference type="NCBI Taxonomy" id="315347"/>
    <lineage>
        <taxon>Eukaryota</taxon>
        <taxon>Viridiplantae</taxon>
        <taxon>Streptophyta</taxon>
        <taxon>Embryophyta</taxon>
        <taxon>Tracheophyta</taxon>
        <taxon>Spermatophyta</taxon>
        <taxon>Magnoliopsida</taxon>
        <taxon>eudicotyledons</taxon>
        <taxon>Gunneridae</taxon>
        <taxon>Pentapetalae</taxon>
        <taxon>asterids</taxon>
        <taxon>lamiids</taxon>
        <taxon>Solanales</taxon>
        <taxon>Solanaceae</taxon>
        <taxon>Solanoideae</taxon>
        <taxon>Solaneae</taxon>
        <taxon>Solanum</taxon>
    </lineage>
</organism>
<evidence type="ECO:0000259" key="12">
    <source>
        <dbReference type="PROSITE" id="PS50929"/>
    </source>
</evidence>
<feature type="domain" description="ABC transmembrane type-1" evidence="12">
    <location>
        <begin position="650"/>
        <end position="936"/>
    </location>
</feature>
<dbReference type="PANTHER" id="PTHR45136:SF2">
    <property type="entry name" value="ABC TRANSPORTER DOMAIN-CONTAINING PROTEIN"/>
    <property type="match status" value="1"/>
</dbReference>
<dbReference type="Gene3D" id="3.40.50.300">
    <property type="entry name" value="P-loop containing nucleotide triphosphate hydrolases"/>
    <property type="match status" value="3"/>
</dbReference>
<feature type="transmembrane region" description="Helical" evidence="10">
    <location>
        <begin position="62"/>
        <end position="83"/>
    </location>
</feature>
<dbReference type="GO" id="GO:0016887">
    <property type="term" value="F:ATP hydrolysis activity"/>
    <property type="evidence" value="ECO:0007669"/>
    <property type="project" value="InterPro"/>
</dbReference>
<dbReference type="CDD" id="cd18577">
    <property type="entry name" value="ABC_6TM_Pgp_ABCB1_D1_like"/>
    <property type="match status" value="1"/>
</dbReference>
<dbReference type="InterPro" id="IPR036640">
    <property type="entry name" value="ABC1_TM_sf"/>
</dbReference>
<evidence type="ECO:0000256" key="7">
    <source>
        <dbReference type="ARBA" id="ARBA00022989"/>
    </source>
</evidence>
<evidence type="ECO:0000313" key="13">
    <source>
        <dbReference type="EMBL" id="WMV57478.1"/>
    </source>
</evidence>
<dbReference type="SMART" id="SM00382">
    <property type="entry name" value="AAA"/>
    <property type="match status" value="2"/>
</dbReference>
<evidence type="ECO:0000313" key="14">
    <source>
        <dbReference type="Proteomes" id="UP001234989"/>
    </source>
</evidence>
<evidence type="ECO:0000256" key="6">
    <source>
        <dbReference type="ARBA" id="ARBA00022840"/>
    </source>
</evidence>
<feature type="transmembrane region" description="Helical" evidence="10">
    <location>
        <begin position="12"/>
        <end position="37"/>
    </location>
</feature>